<accession>A0A2R6XPD8</accession>
<sequence length="113" mass="12497">MVSEGRVAGLGTAFAVRAPDSASSETLLDEDMGRIGSNDTSTVPGKSPIGKLLTYFHMVFDQINFRYLASACSCMKMPYFLSAHKARFCILFFGLGLLVKLVRSYEDYSYCKL</sequence>
<dbReference type="Gramene" id="Mp3g05540.1">
    <property type="protein sequence ID" value="Mp3g05540.1.cds1"/>
    <property type="gene ID" value="Mp3g05540"/>
</dbReference>
<dbReference type="EMBL" id="KZ772678">
    <property type="protein sequence ID" value="PTQ47981.1"/>
    <property type="molecule type" value="Genomic_DNA"/>
</dbReference>
<dbReference type="AlphaFoldDB" id="A0A2R6XPD8"/>
<evidence type="ECO:0000256" key="1">
    <source>
        <dbReference type="SAM" id="MobiDB-lite"/>
    </source>
</evidence>
<gene>
    <name evidence="2" type="ORF">MARPO_0006s0027</name>
</gene>
<protein>
    <submittedName>
        <fullName evidence="2">Uncharacterized protein</fullName>
    </submittedName>
</protein>
<name>A0A2R6XPD8_MARPO</name>
<proteinExistence type="predicted"/>
<evidence type="ECO:0000313" key="2">
    <source>
        <dbReference type="EMBL" id="PTQ47981.1"/>
    </source>
</evidence>
<feature type="region of interest" description="Disordered" evidence="1">
    <location>
        <begin position="21"/>
        <end position="44"/>
    </location>
</feature>
<reference evidence="3" key="1">
    <citation type="journal article" date="2017" name="Cell">
        <title>Insights into land plant evolution garnered from the Marchantia polymorpha genome.</title>
        <authorList>
            <person name="Bowman J.L."/>
            <person name="Kohchi T."/>
            <person name="Yamato K.T."/>
            <person name="Jenkins J."/>
            <person name="Shu S."/>
            <person name="Ishizaki K."/>
            <person name="Yamaoka S."/>
            <person name="Nishihama R."/>
            <person name="Nakamura Y."/>
            <person name="Berger F."/>
            <person name="Adam C."/>
            <person name="Aki S.S."/>
            <person name="Althoff F."/>
            <person name="Araki T."/>
            <person name="Arteaga-Vazquez M.A."/>
            <person name="Balasubrmanian S."/>
            <person name="Barry K."/>
            <person name="Bauer D."/>
            <person name="Boehm C.R."/>
            <person name="Briginshaw L."/>
            <person name="Caballero-Perez J."/>
            <person name="Catarino B."/>
            <person name="Chen F."/>
            <person name="Chiyoda S."/>
            <person name="Chovatia M."/>
            <person name="Davies K.M."/>
            <person name="Delmans M."/>
            <person name="Demura T."/>
            <person name="Dierschke T."/>
            <person name="Dolan L."/>
            <person name="Dorantes-Acosta A.E."/>
            <person name="Eklund D.M."/>
            <person name="Florent S.N."/>
            <person name="Flores-Sandoval E."/>
            <person name="Fujiyama A."/>
            <person name="Fukuzawa H."/>
            <person name="Galik B."/>
            <person name="Grimanelli D."/>
            <person name="Grimwood J."/>
            <person name="Grossniklaus U."/>
            <person name="Hamada T."/>
            <person name="Haseloff J."/>
            <person name="Hetherington A.J."/>
            <person name="Higo A."/>
            <person name="Hirakawa Y."/>
            <person name="Hundley H.N."/>
            <person name="Ikeda Y."/>
            <person name="Inoue K."/>
            <person name="Inoue S.I."/>
            <person name="Ishida S."/>
            <person name="Jia Q."/>
            <person name="Kakita M."/>
            <person name="Kanazawa T."/>
            <person name="Kawai Y."/>
            <person name="Kawashima T."/>
            <person name="Kennedy M."/>
            <person name="Kinose K."/>
            <person name="Kinoshita T."/>
            <person name="Kohara Y."/>
            <person name="Koide E."/>
            <person name="Komatsu K."/>
            <person name="Kopischke S."/>
            <person name="Kubo M."/>
            <person name="Kyozuka J."/>
            <person name="Lagercrantz U."/>
            <person name="Lin S.S."/>
            <person name="Lindquist E."/>
            <person name="Lipzen A.M."/>
            <person name="Lu C.W."/>
            <person name="De Luna E."/>
            <person name="Martienssen R.A."/>
            <person name="Minamino N."/>
            <person name="Mizutani M."/>
            <person name="Mizutani M."/>
            <person name="Mochizuki N."/>
            <person name="Monte I."/>
            <person name="Mosher R."/>
            <person name="Nagasaki H."/>
            <person name="Nakagami H."/>
            <person name="Naramoto S."/>
            <person name="Nishitani K."/>
            <person name="Ohtani M."/>
            <person name="Okamoto T."/>
            <person name="Okumura M."/>
            <person name="Phillips J."/>
            <person name="Pollak B."/>
            <person name="Reinders A."/>
            <person name="Rovekamp M."/>
            <person name="Sano R."/>
            <person name="Sawa S."/>
            <person name="Schmid M.W."/>
            <person name="Shirakawa M."/>
            <person name="Solano R."/>
            <person name="Spunde A."/>
            <person name="Suetsugu N."/>
            <person name="Sugano S."/>
            <person name="Sugiyama A."/>
            <person name="Sun R."/>
            <person name="Suzuki Y."/>
            <person name="Takenaka M."/>
            <person name="Takezawa D."/>
            <person name="Tomogane H."/>
            <person name="Tsuzuki M."/>
            <person name="Ueda T."/>
            <person name="Umeda M."/>
            <person name="Ward J.M."/>
            <person name="Watanabe Y."/>
            <person name="Yazaki K."/>
            <person name="Yokoyama R."/>
            <person name="Yoshitake Y."/>
            <person name="Yotsui I."/>
            <person name="Zachgo S."/>
            <person name="Schmutz J."/>
        </authorList>
    </citation>
    <scope>NUCLEOTIDE SEQUENCE [LARGE SCALE GENOMIC DNA]</scope>
    <source>
        <strain evidence="3">Tak-1</strain>
    </source>
</reference>
<evidence type="ECO:0000313" key="3">
    <source>
        <dbReference type="Proteomes" id="UP000244005"/>
    </source>
</evidence>
<dbReference type="Proteomes" id="UP000244005">
    <property type="component" value="Unassembled WGS sequence"/>
</dbReference>
<keyword evidence="3" id="KW-1185">Reference proteome</keyword>
<organism evidence="2 3">
    <name type="scientific">Marchantia polymorpha</name>
    <name type="common">Common liverwort</name>
    <name type="synonym">Marchantia aquatica</name>
    <dbReference type="NCBI Taxonomy" id="3197"/>
    <lineage>
        <taxon>Eukaryota</taxon>
        <taxon>Viridiplantae</taxon>
        <taxon>Streptophyta</taxon>
        <taxon>Embryophyta</taxon>
        <taxon>Marchantiophyta</taxon>
        <taxon>Marchantiopsida</taxon>
        <taxon>Marchantiidae</taxon>
        <taxon>Marchantiales</taxon>
        <taxon>Marchantiaceae</taxon>
        <taxon>Marchantia</taxon>
    </lineage>
</organism>